<dbReference type="SUPFAM" id="SSF48113">
    <property type="entry name" value="Heme-dependent peroxidases"/>
    <property type="match status" value="1"/>
</dbReference>
<evidence type="ECO:0000313" key="3">
    <source>
        <dbReference type="Proteomes" id="UP001153148"/>
    </source>
</evidence>
<keyword evidence="1" id="KW-0575">Peroxidase</keyword>
<dbReference type="Pfam" id="PF03098">
    <property type="entry name" value="An_peroxidase"/>
    <property type="match status" value="1"/>
</dbReference>
<dbReference type="InterPro" id="IPR010255">
    <property type="entry name" value="Haem_peroxidase_sf"/>
</dbReference>
<proteinExistence type="predicted"/>
<dbReference type="PROSITE" id="PS50292">
    <property type="entry name" value="PEROXIDASE_3"/>
    <property type="match status" value="1"/>
</dbReference>
<dbReference type="Gene3D" id="1.10.640.10">
    <property type="entry name" value="Haem peroxidase domain superfamily, animal type"/>
    <property type="match status" value="1"/>
</dbReference>
<protein>
    <submittedName>
        <fullName evidence="2">Uncharacterized protein</fullName>
    </submittedName>
</protein>
<dbReference type="PANTHER" id="PTHR11475:SF134">
    <property type="entry name" value="LD42267P"/>
    <property type="match status" value="1"/>
</dbReference>
<dbReference type="EMBL" id="CAJPIN010086441">
    <property type="protein sequence ID" value="CAG2068313.1"/>
    <property type="molecule type" value="Genomic_DNA"/>
</dbReference>
<feature type="non-terminal residue" evidence="2">
    <location>
        <position position="1"/>
    </location>
</feature>
<dbReference type="InterPro" id="IPR037120">
    <property type="entry name" value="Haem_peroxidase_sf_animal"/>
</dbReference>
<reference evidence="2" key="1">
    <citation type="submission" date="2021-03" db="EMBL/GenBank/DDBJ databases">
        <authorList>
            <person name="Tran Van P."/>
        </authorList>
    </citation>
    <scope>NUCLEOTIDE SEQUENCE</scope>
</reference>
<keyword evidence="3" id="KW-1185">Reference proteome</keyword>
<accession>A0ABN7PRX3</accession>
<dbReference type="PANTHER" id="PTHR11475">
    <property type="entry name" value="OXIDASE/PEROXIDASE"/>
    <property type="match status" value="1"/>
</dbReference>
<keyword evidence="1" id="KW-0560">Oxidoreductase</keyword>
<organism evidence="2 3">
    <name type="scientific">Timema podura</name>
    <name type="common">Walking stick</name>
    <dbReference type="NCBI Taxonomy" id="61482"/>
    <lineage>
        <taxon>Eukaryota</taxon>
        <taxon>Metazoa</taxon>
        <taxon>Ecdysozoa</taxon>
        <taxon>Arthropoda</taxon>
        <taxon>Hexapoda</taxon>
        <taxon>Insecta</taxon>
        <taxon>Pterygota</taxon>
        <taxon>Neoptera</taxon>
        <taxon>Polyneoptera</taxon>
        <taxon>Phasmatodea</taxon>
        <taxon>Timematodea</taxon>
        <taxon>Timematoidea</taxon>
        <taxon>Timematidae</taxon>
        <taxon>Timema</taxon>
    </lineage>
</organism>
<evidence type="ECO:0000256" key="1">
    <source>
        <dbReference type="ARBA" id="ARBA00022559"/>
    </source>
</evidence>
<dbReference type="InterPro" id="IPR019791">
    <property type="entry name" value="Haem_peroxidase_animal"/>
</dbReference>
<sequence length="155" mass="16804">VGSPRAMSVTGRPLPSPRLISVSVHPDTSKPHVRYSLMFMQFAQILDHDLTHTPVNKGFVGESILDCQPCDAMETVHPECFPIPVPEGDPYFPRVNISTGRPTCIPVTRSMPGQLTLGECLRGGRFGGGCVVNPSLGYGIKPPVQTAILRNIKLE</sequence>
<dbReference type="Proteomes" id="UP001153148">
    <property type="component" value="Unassembled WGS sequence"/>
</dbReference>
<evidence type="ECO:0000313" key="2">
    <source>
        <dbReference type="EMBL" id="CAG2068313.1"/>
    </source>
</evidence>
<comment type="caution">
    <text evidence="2">The sequence shown here is derived from an EMBL/GenBank/DDBJ whole genome shotgun (WGS) entry which is preliminary data.</text>
</comment>
<gene>
    <name evidence="2" type="ORF">TPAB3V08_LOCUS15256</name>
</gene>
<name>A0ABN7PRX3_TIMPD</name>